<reference evidence="1 2" key="1">
    <citation type="submission" date="2015-03" db="EMBL/GenBank/DDBJ databases">
        <title>RNA-seq based gene annotation and comparative genomics of four Zymoseptoria species reveal species-specific pathogenicity related genes and transposable element activity.</title>
        <authorList>
            <person name="Grandaubert J."/>
            <person name="Bhattacharyya A."/>
            <person name="Stukenbrock E.H."/>
        </authorList>
    </citation>
    <scope>NUCLEOTIDE SEQUENCE [LARGE SCALE GENOMIC DNA]</scope>
    <source>
        <strain evidence="1 2">Zb18110</strain>
    </source>
</reference>
<dbReference type="PANTHER" id="PTHR28002">
    <property type="entry name" value="MIOREX COMPLEX COMPONENT 11"/>
    <property type="match status" value="1"/>
</dbReference>
<organism evidence="1 2">
    <name type="scientific">Zymoseptoria brevis</name>
    <dbReference type="NCBI Taxonomy" id="1047168"/>
    <lineage>
        <taxon>Eukaryota</taxon>
        <taxon>Fungi</taxon>
        <taxon>Dikarya</taxon>
        <taxon>Ascomycota</taxon>
        <taxon>Pezizomycotina</taxon>
        <taxon>Dothideomycetes</taxon>
        <taxon>Dothideomycetidae</taxon>
        <taxon>Mycosphaerellales</taxon>
        <taxon>Mycosphaerellaceae</taxon>
        <taxon>Zymoseptoria</taxon>
    </lineage>
</organism>
<sequence>MNGSFRRALPARAPVLGKWRLRHSRFYAQQAPPSQPATAASKVTRIESRLPKFLLRYTEPLRNAPVSHITAFLLLHELTAVVPLFGLAGIFHWSGWMPPFVSEWKWVAVWTEKFGNWLRKKDWFKDGVGDRWYGKGEQVTRVAVELATAYAITKALLPLRLMLSVWATPWFARWTVLPVTNWLSRSVKRKGNVAAKGSAAAGTGATGGGVLPKDAK</sequence>
<accession>A0A0F4GXW2</accession>
<protein>
    <submittedName>
        <fullName evidence="1">Uncharacterized protein</fullName>
    </submittedName>
</protein>
<name>A0A0F4GXW2_9PEZI</name>
<keyword evidence="2" id="KW-1185">Reference proteome</keyword>
<dbReference type="EMBL" id="LAFY01000066">
    <property type="protein sequence ID" value="KJY02285.1"/>
    <property type="molecule type" value="Genomic_DNA"/>
</dbReference>
<dbReference type="AlphaFoldDB" id="A0A0F4GXW2"/>
<gene>
    <name evidence="1" type="ORF">TI39_contig69g00013</name>
</gene>
<dbReference type="PANTHER" id="PTHR28002:SF1">
    <property type="entry name" value="MIOREX COMPLEX COMPONENT 11"/>
    <property type="match status" value="1"/>
</dbReference>
<proteinExistence type="predicted"/>
<dbReference type="Proteomes" id="UP000033647">
    <property type="component" value="Unassembled WGS sequence"/>
</dbReference>
<dbReference type="Pfam" id="PF10306">
    <property type="entry name" value="FLILHELTA"/>
    <property type="match status" value="1"/>
</dbReference>
<dbReference type="OrthoDB" id="5580261at2759"/>
<comment type="caution">
    <text evidence="1">The sequence shown here is derived from an EMBL/GenBank/DDBJ whole genome shotgun (WGS) entry which is preliminary data.</text>
</comment>
<dbReference type="GO" id="GO:0005739">
    <property type="term" value="C:mitochondrion"/>
    <property type="evidence" value="ECO:0007669"/>
    <property type="project" value="TreeGrafter"/>
</dbReference>
<dbReference type="InterPro" id="IPR018811">
    <property type="entry name" value="MRX11"/>
</dbReference>
<dbReference type="STRING" id="1047168.A0A0F4GXW2"/>
<evidence type="ECO:0000313" key="1">
    <source>
        <dbReference type="EMBL" id="KJY02285.1"/>
    </source>
</evidence>
<evidence type="ECO:0000313" key="2">
    <source>
        <dbReference type="Proteomes" id="UP000033647"/>
    </source>
</evidence>